<proteinExistence type="predicted"/>
<feature type="non-terminal residue" evidence="2">
    <location>
        <position position="338"/>
    </location>
</feature>
<dbReference type="Pfam" id="PF05970">
    <property type="entry name" value="PIF1"/>
    <property type="match status" value="1"/>
</dbReference>
<dbReference type="GO" id="GO:0006281">
    <property type="term" value="P:DNA repair"/>
    <property type="evidence" value="ECO:0007669"/>
    <property type="project" value="InterPro"/>
</dbReference>
<accession>A0A2H0UKQ5</accession>
<dbReference type="CDD" id="cd18037">
    <property type="entry name" value="DEXSc_Pif1_like"/>
    <property type="match status" value="1"/>
</dbReference>
<reference evidence="3" key="1">
    <citation type="submission" date="2017-09" db="EMBL/GenBank/DDBJ databases">
        <title>Depth-based differentiation of microbial function through sediment-hosted aquifers and enrichment of novel symbionts in the deep terrestrial subsurface.</title>
        <authorList>
            <person name="Probst A.J."/>
            <person name="Ladd B."/>
            <person name="Jarett J.K."/>
            <person name="Geller-Mcgrath D.E."/>
            <person name="Sieber C.M.K."/>
            <person name="Emerson J.B."/>
            <person name="Anantharaman K."/>
            <person name="Thomas B.C."/>
            <person name="Malmstrom R."/>
            <person name="Stieglmeier M."/>
            <person name="Klingl A."/>
            <person name="Woyke T."/>
            <person name="Ryan C.M."/>
            <person name="Banfield J.F."/>
        </authorList>
    </citation>
    <scope>NUCLEOTIDE SEQUENCE [LARGE SCALE GENOMIC DNA]</scope>
</reference>
<sequence>MDRIEINAGFEKALDAIEGGGKVFITGRAGTGKSTLLEYFRDNTGKNIAVVAPTGVGAVNVGGQTIHSFFGFRPDITVGKVKKAYQKIRKAKLYRELEVLVVDEISMVRADLLDCVDAFLRLHGPKRGQPLGGIQLVFIGDLYQLPPVVTYREKKVFESYYDSPYFFSAKVMEEVEFEIVELTKIYRQNDAEFIDILNAVRNKSVTEAHLELLNARFDPGFEAPEKEFYIYLTTTNAKAAAVNEESLGRLPGREFSYQAVIGGEFEERSAPAPHVLSVKKGAQVMLVNNDRQGRWINGTVGRVVDIHGARDEEDVLLVELNDGELVEVLPHTWEMYQF</sequence>
<evidence type="ECO:0000313" key="3">
    <source>
        <dbReference type="Proteomes" id="UP000229526"/>
    </source>
</evidence>
<organism evidence="2 3">
    <name type="scientific">Candidatus Harrisonbacteria bacterium CG10_big_fil_rev_8_21_14_0_10_49_15</name>
    <dbReference type="NCBI Taxonomy" id="1974587"/>
    <lineage>
        <taxon>Bacteria</taxon>
        <taxon>Candidatus Harrisoniibacteriota</taxon>
    </lineage>
</organism>
<comment type="caution">
    <text evidence="2">The sequence shown here is derived from an EMBL/GenBank/DDBJ whole genome shotgun (WGS) entry which is preliminary data.</text>
</comment>
<protein>
    <submittedName>
        <fullName evidence="2">AAA family ATPase</fullName>
    </submittedName>
</protein>
<dbReference type="GO" id="GO:0003678">
    <property type="term" value="F:DNA helicase activity"/>
    <property type="evidence" value="ECO:0007669"/>
    <property type="project" value="InterPro"/>
</dbReference>
<dbReference type="EMBL" id="PFBD01000021">
    <property type="protein sequence ID" value="PIR86989.1"/>
    <property type="molecule type" value="Genomic_DNA"/>
</dbReference>
<dbReference type="InterPro" id="IPR010285">
    <property type="entry name" value="DNA_helicase_pif1-like_DEAD"/>
</dbReference>
<dbReference type="GO" id="GO:0000723">
    <property type="term" value="P:telomere maintenance"/>
    <property type="evidence" value="ECO:0007669"/>
    <property type="project" value="InterPro"/>
</dbReference>
<dbReference type="AlphaFoldDB" id="A0A2H0UKQ5"/>
<dbReference type="PANTHER" id="PTHR47642:SF5">
    <property type="entry name" value="ATP-DEPENDENT DNA HELICASE"/>
    <property type="match status" value="1"/>
</dbReference>
<evidence type="ECO:0000259" key="1">
    <source>
        <dbReference type="Pfam" id="PF05970"/>
    </source>
</evidence>
<dbReference type="InterPro" id="IPR027417">
    <property type="entry name" value="P-loop_NTPase"/>
</dbReference>
<gene>
    <name evidence="2" type="ORF">COU11_02820</name>
</gene>
<dbReference type="Gene3D" id="3.40.50.300">
    <property type="entry name" value="P-loop containing nucleotide triphosphate hydrolases"/>
    <property type="match status" value="1"/>
</dbReference>
<dbReference type="SUPFAM" id="SSF52540">
    <property type="entry name" value="P-loop containing nucleoside triphosphate hydrolases"/>
    <property type="match status" value="2"/>
</dbReference>
<dbReference type="PANTHER" id="PTHR47642">
    <property type="entry name" value="ATP-DEPENDENT DNA HELICASE"/>
    <property type="match status" value="1"/>
</dbReference>
<name>A0A2H0UKQ5_9BACT</name>
<dbReference type="FunFam" id="3.40.50.300:FF:001498">
    <property type="entry name" value="ATP-dependent DNA helicase"/>
    <property type="match status" value="1"/>
</dbReference>
<evidence type="ECO:0000313" key="2">
    <source>
        <dbReference type="EMBL" id="PIR86989.1"/>
    </source>
</evidence>
<dbReference type="InterPro" id="IPR051055">
    <property type="entry name" value="PIF1_helicase"/>
</dbReference>
<feature type="domain" description="DNA helicase Pif1-like DEAD-box helicase" evidence="1">
    <location>
        <begin position="17"/>
        <end position="207"/>
    </location>
</feature>
<dbReference type="Proteomes" id="UP000229526">
    <property type="component" value="Unassembled WGS sequence"/>
</dbReference>